<evidence type="ECO:0000256" key="1">
    <source>
        <dbReference type="ARBA" id="ARBA00004651"/>
    </source>
</evidence>
<dbReference type="Pfam" id="PF00664">
    <property type="entry name" value="ABC_membrane"/>
    <property type="match status" value="1"/>
</dbReference>
<evidence type="ECO:0000259" key="9">
    <source>
        <dbReference type="PROSITE" id="PS50929"/>
    </source>
</evidence>
<dbReference type="Gene3D" id="3.40.50.300">
    <property type="entry name" value="P-loop containing nucleotide triphosphate hydrolases"/>
    <property type="match status" value="1"/>
</dbReference>
<feature type="transmembrane region" description="Helical" evidence="7">
    <location>
        <begin position="285"/>
        <end position="302"/>
    </location>
</feature>
<dbReference type="InterPro" id="IPR039421">
    <property type="entry name" value="Type_1_exporter"/>
</dbReference>
<dbReference type="GO" id="GO:0005524">
    <property type="term" value="F:ATP binding"/>
    <property type="evidence" value="ECO:0007669"/>
    <property type="project" value="UniProtKB-KW"/>
</dbReference>
<dbReference type="InterPro" id="IPR017871">
    <property type="entry name" value="ABC_transporter-like_CS"/>
</dbReference>
<dbReference type="InterPro" id="IPR036640">
    <property type="entry name" value="ABC1_TM_sf"/>
</dbReference>
<dbReference type="FunFam" id="3.40.50.300:FF:000218">
    <property type="entry name" value="Multidrug ABC transporter ATP-binding protein"/>
    <property type="match status" value="1"/>
</dbReference>
<dbReference type="Gene3D" id="1.20.1560.10">
    <property type="entry name" value="ABC transporter type 1, transmembrane domain"/>
    <property type="match status" value="1"/>
</dbReference>
<dbReference type="CDD" id="cd18552">
    <property type="entry name" value="ABC_6TM_MsbA_like"/>
    <property type="match status" value="1"/>
</dbReference>
<keyword evidence="3" id="KW-0547">Nucleotide-binding</keyword>
<dbReference type="InterPro" id="IPR003439">
    <property type="entry name" value="ABC_transporter-like_ATP-bd"/>
</dbReference>
<dbReference type="AlphaFoldDB" id="A0A9X4RXM0"/>
<evidence type="ECO:0000256" key="3">
    <source>
        <dbReference type="ARBA" id="ARBA00022741"/>
    </source>
</evidence>
<comment type="subcellular location">
    <subcellularLocation>
        <location evidence="1">Cell membrane</location>
        <topology evidence="1">Multi-pass membrane protein</topology>
    </subcellularLocation>
</comment>
<keyword evidence="5 7" id="KW-1133">Transmembrane helix</keyword>
<evidence type="ECO:0000313" key="10">
    <source>
        <dbReference type="EMBL" id="MDG4946709.1"/>
    </source>
</evidence>
<dbReference type="SUPFAM" id="SSF52540">
    <property type="entry name" value="P-loop containing nucleoside triphosphate hydrolases"/>
    <property type="match status" value="1"/>
</dbReference>
<feature type="transmembrane region" description="Helical" evidence="7">
    <location>
        <begin position="16"/>
        <end position="43"/>
    </location>
</feature>
<dbReference type="InterPro" id="IPR027417">
    <property type="entry name" value="P-loop_NTPase"/>
</dbReference>
<dbReference type="GO" id="GO:0016887">
    <property type="term" value="F:ATP hydrolysis activity"/>
    <property type="evidence" value="ECO:0007669"/>
    <property type="project" value="InterPro"/>
</dbReference>
<dbReference type="PROSITE" id="PS50893">
    <property type="entry name" value="ABC_TRANSPORTER_2"/>
    <property type="match status" value="1"/>
</dbReference>
<evidence type="ECO:0000256" key="6">
    <source>
        <dbReference type="ARBA" id="ARBA00023136"/>
    </source>
</evidence>
<feature type="domain" description="ABC transmembrane type-1" evidence="9">
    <location>
        <begin position="19"/>
        <end position="339"/>
    </location>
</feature>
<dbReference type="PANTHER" id="PTHR43394">
    <property type="entry name" value="ATP-DEPENDENT PERMEASE MDL1, MITOCHONDRIAL"/>
    <property type="match status" value="1"/>
</dbReference>
<evidence type="ECO:0000256" key="4">
    <source>
        <dbReference type="ARBA" id="ARBA00022840"/>
    </source>
</evidence>
<dbReference type="InterPro" id="IPR003593">
    <property type="entry name" value="AAA+_ATPase"/>
</dbReference>
<dbReference type="InterPro" id="IPR011527">
    <property type="entry name" value="ABC1_TM_dom"/>
</dbReference>
<dbReference type="PROSITE" id="PS00211">
    <property type="entry name" value="ABC_TRANSPORTER_1"/>
    <property type="match status" value="1"/>
</dbReference>
<dbReference type="PANTHER" id="PTHR43394:SF1">
    <property type="entry name" value="ATP-BINDING CASSETTE SUB-FAMILY B MEMBER 10, MITOCHONDRIAL"/>
    <property type="match status" value="1"/>
</dbReference>
<evidence type="ECO:0000256" key="2">
    <source>
        <dbReference type="ARBA" id="ARBA00022692"/>
    </source>
</evidence>
<evidence type="ECO:0000256" key="5">
    <source>
        <dbReference type="ARBA" id="ARBA00022989"/>
    </source>
</evidence>
<dbReference type="EMBL" id="JANCMU010000006">
    <property type="protein sequence ID" value="MDG4946709.1"/>
    <property type="molecule type" value="Genomic_DNA"/>
</dbReference>
<keyword evidence="2 7" id="KW-0812">Transmembrane</keyword>
<dbReference type="GO" id="GO:0015421">
    <property type="term" value="F:ABC-type oligopeptide transporter activity"/>
    <property type="evidence" value="ECO:0007669"/>
    <property type="project" value="TreeGrafter"/>
</dbReference>
<evidence type="ECO:0000259" key="8">
    <source>
        <dbReference type="PROSITE" id="PS50893"/>
    </source>
</evidence>
<reference evidence="10" key="1">
    <citation type="submission" date="2022-07" db="EMBL/GenBank/DDBJ databases">
        <title>Description and genome-wide analysis of Profundicola chukchiensis gen. nov., sp. nov., marine bacteria isolated from bottom sediments of the Chukchi Sea.</title>
        <authorList>
            <person name="Romanenko L."/>
            <person name="Otstavnykh N."/>
            <person name="Kurilenko V."/>
            <person name="Eremeev V."/>
            <person name="Velansky P."/>
            <person name="Mikhailov V."/>
            <person name="Isaeva M."/>
        </authorList>
    </citation>
    <scope>NUCLEOTIDE SEQUENCE</scope>
    <source>
        <strain evidence="10">KMM 9713</strain>
    </source>
</reference>
<dbReference type="RefSeq" id="WP_304421055.1">
    <property type="nucleotide sequence ID" value="NZ_JANCMU010000006.1"/>
</dbReference>
<dbReference type="Pfam" id="PF00005">
    <property type="entry name" value="ABC_tran"/>
    <property type="match status" value="1"/>
</dbReference>
<evidence type="ECO:0000313" key="11">
    <source>
        <dbReference type="Proteomes" id="UP001152599"/>
    </source>
</evidence>
<dbReference type="GO" id="GO:0005886">
    <property type="term" value="C:plasma membrane"/>
    <property type="evidence" value="ECO:0007669"/>
    <property type="project" value="UniProtKB-SubCell"/>
</dbReference>
<sequence length="611" mass="68714">MSPFRRILEFAKPYRIYFVLSIVFNVLYSLMAIVSITSILPILKILFDNVKKEDLEPIDTTAADVSLFDELQHDATIYVADLMQQYGQLTVLAWLCAVTVVMFFFRNFFRYIAQYYMIALRSGTSRDIRNAMYNKLLALPVSYFTDQRKGDIMTRISSDVDGVQRFTLMPIIEFFRAPIMIIATLAMLIFMNWKLTLAAFVILPVMGLVISTISKSLKNDTREAQKVLGNLISQVEETLSAAKIVKMFNAEKHLSTRFSDTNTQWRSLTNRVERKYELASPTSELLGSLTIIMLVWFGGKLVLEGEGLEGPAFILFLGLFFQLLDPAKALSKSFSDVSRGNASAERVFEVLDADVVVNQKVDAKPLTKFEKSIEFRNVSFSYESDQPVLKNFNLVINKGETVALVGQSGSGKTTVANLMTRFYDVTEGEILIDGTPIQDVKLDDYRALMGMVTQESVLFNDSIYNNITMGKEDATEDMVKEAAMIANAHEFIVTLPNRYYENIGESGGKLSGGQKQRLSIARAVMKNPPIMILDEATSALDTKSERLVQEALDNMMTNRTSLVIAHRLSTIQNADKIIVMDSGEIKETGEHLDLIEQNGIYANLIRMQNFG</sequence>
<proteinExistence type="predicted"/>
<feature type="domain" description="ABC transporter" evidence="8">
    <location>
        <begin position="373"/>
        <end position="607"/>
    </location>
</feature>
<feature type="transmembrane region" description="Helical" evidence="7">
    <location>
        <begin position="174"/>
        <end position="191"/>
    </location>
</feature>
<feature type="transmembrane region" description="Helical" evidence="7">
    <location>
        <begin position="197"/>
        <end position="217"/>
    </location>
</feature>
<evidence type="ECO:0000256" key="7">
    <source>
        <dbReference type="SAM" id="Phobius"/>
    </source>
</evidence>
<name>A0A9X4RXM0_9FLAO</name>
<keyword evidence="4 10" id="KW-0067">ATP-binding</keyword>
<accession>A0A9X4RXM0</accession>
<dbReference type="Proteomes" id="UP001152599">
    <property type="component" value="Unassembled WGS sequence"/>
</dbReference>
<gene>
    <name evidence="10" type="ORF">NMK71_09795</name>
</gene>
<keyword evidence="6 7" id="KW-0472">Membrane</keyword>
<protein>
    <submittedName>
        <fullName evidence="10">ABC transporter ATP-binding protein/permease</fullName>
    </submittedName>
</protein>
<feature type="transmembrane region" description="Helical" evidence="7">
    <location>
        <begin position="91"/>
        <end position="109"/>
    </location>
</feature>
<dbReference type="PROSITE" id="PS50929">
    <property type="entry name" value="ABC_TM1F"/>
    <property type="match status" value="1"/>
</dbReference>
<dbReference type="SMART" id="SM00382">
    <property type="entry name" value="AAA"/>
    <property type="match status" value="1"/>
</dbReference>
<keyword evidence="11" id="KW-1185">Reference proteome</keyword>
<organism evidence="10 11">
    <name type="scientific">Profundicola chukchiensis</name>
    <dbReference type="NCBI Taxonomy" id="2961959"/>
    <lineage>
        <taxon>Bacteria</taxon>
        <taxon>Pseudomonadati</taxon>
        <taxon>Bacteroidota</taxon>
        <taxon>Flavobacteriia</taxon>
        <taxon>Flavobacteriales</taxon>
        <taxon>Weeksellaceae</taxon>
        <taxon>Profundicola</taxon>
    </lineage>
</organism>
<dbReference type="SUPFAM" id="SSF90123">
    <property type="entry name" value="ABC transporter transmembrane region"/>
    <property type="match status" value="1"/>
</dbReference>
<comment type="caution">
    <text evidence="10">The sequence shown here is derived from an EMBL/GenBank/DDBJ whole genome shotgun (WGS) entry which is preliminary data.</text>
</comment>